<protein>
    <submittedName>
        <fullName evidence="1">Uncharacterized protein</fullName>
    </submittedName>
</protein>
<evidence type="ECO:0000313" key="1">
    <source>
        <dbReference type="EMBL" id="CAF1638599.1"/>
    </source>
</evidence>
<comment type="caution">
    <text evidence="1">The sequence shown here is derived from an EMBL/GenBank/DDBJ whole genome shotgun (WGS) entry which is preliminary data.</text>
</comment>
<organism evidence="1 2">
    <name type="scientific">Rotaria magnacalcarata</name>
    <dbReference type="NCBI Taxonomy" id="392030"/>
    <lineage>
        <taxon>Eukaryota</taxon>
        <taxon>Metazoa</taxon>
        <taxon>Spiralia</taxon>
        <taxon>Gnathifera</taxon>
        <taxon>Rotifera</taxon>
        <taxon>Eurotatoria</taxon>
        <taxon>Bdelloidea</taxon>
        <taxon>Philodinida</taxon>
        <taxon>Philodinidae</taxon>
        <taxon>Rotaria</taxon>
    </lineage>
</organism>
<dbReference type="EMBL" id="CAJNOW010015081">
    <property type="protein sequence ID" value="CAF1638599.1"/>
    <property type="molecule type" value="Genomic_DNA"/>
</dbReference>
<proteinExistence type="predicted"/>
<dbReference type="AlphaFoldDB" id="A0A816DL32"/>
<accession>A0A816DL32</accession>
<dbReference type="Proteomes" id="UP000663834">
    <property type="component" value="Unassembled WGS sequence"/>
</dbReference>
<evidence type="ECO:0000313" key="2">
    <source>
        <dbReference type="Proteomes" id="UP000663834"/>
    </source>
</evidence>
<sequence>MESEDRKANQVEENFDQYFQDIFQSIETNDIQRFKDILDKMDRHELLSYPEADGLPALSLAAGRKHKAITEVLAS</sequence>
<name>A0A816DL32_9BILA</name>
<gene>
    <name evidence="1" type="ORF">KQP761_LOCUS27615</name>
</gene>
<reference evidence="1" key="1">
    <citation type="submission" date="2021-02" db="EMBL/GenBank/DDBJ databases">
        <authorList>
            <person name="Nowell W R."/>
        </authorList>
    </citation>
    <scope>NUCLEOTIDE SEQUENCE</scope>
</reference>